<reference evidence="1 2" key="1">
    <citation type="journal article" date="2020" name="Cell">
        <title>Large-Scale Comparative Analyses of Tick Genomes Elucidate Their Genetic Diversity and Vector Capacities.</title>
        <authorList>
            <consortium name="Tick Genome and Microbiome Consortium (TIGMIC)"/>
            <person name="Jia N."/>
            <person name="Wang J."/>
            <person name="Shi W."/>
            <person name="Du L."/>
            <person name="Sun Y."/>
            <person name="Zhan W."/>
            <person name="Jiang J.F."/>
            <person name="Wang Q."/>
            <person name="Zhang B."/>
            <person name="Ji P."/>
            <person name="Bell-Sakyi L."/>
            <person name="Cui X.M."/>
            <person name="Yuan T.T."/>
            <person name="Jiang B.G."/>
            <person name="Yang W.F."/>
            <person name="Lam T.T."/>
            <person name="Chang Q.C."/>
            <person name="Ding S.J."/>
            <person name="Wang X.J."/>
            <person name="Zhu J.G."/>
            <person name="Ruan X.D."/>
            <person name="Zhao L."/>
            <person name="Wei J.T."/>
            <person name="Ye R.Z."/>
            <person name="Que T.C."/>
            <person name="Du C.H."/>
            <person name="Zhou Y.H."/>
            <person name="Cheng J.X."/>
            <person name="Dai P.F."/>
            <person name="Guo W.B."/>
            <person name="Han X.H."/>
            <person name="Huang E.J."/>
            <person name="Li L.F."/>
            <person name="Wei W."/>
            <person name="Gao Y.C."/>
            <person name="Liu J.Z."/>
            <person name="Shao H.Z."/>
            <person name="Wang X."/>
            <person name="Wang C.C."/>
            <person name="Yang T.C."/>
            <person name="Huo Q.B."/>
            <person name="Li W."/>
            <person name="Chen H.Y."/>
            <person name="Chen S.E."/>
            <person name="Zhou L.G."/>
            <person name="Ni X.B."/>
            <person name="Tian J.H."/>
            <person name="Sheng Y."/>
            <person name="Liu T."/>
            <person name="Pan Y.S."/>
            <person name="Xia L.Y."/>
            <person name="Li J."/>
            <person name="Zhao F."/>
            <person name="Cao W.C."/>
        </authorList>
    </citation>
    <scope>NUCLEOTIDE SEQUENCE [LARGE SCALE GENOMIC DNA]</scope>
    <source>
        <strain evidence="1">Iper-2018</strain>
    </source>
</reference>
<gene>
    <name evidence="1" type="ORF">HPB47_018777</name>
</gene>
<keyword evidence="2" id="KW-1185">Reference proteome</keyword>
<sequence>MDSNTGASASVTHPLIGRLTEFCPATGNLEIYLERFEAFARVNNFDEQRKTDVVITVLGDEAYMTLRNLVFPETPEKKTYQQIKEVLLKHYKPKRSFVTERYSFHKRTQGSQEPIDEFIVQLKLLAMNCSFGAFLSEALRDLLVVCVRSEGIRCKLLAVEDS</sequence>
<accession>A0AC60QK26</accession>
<dbReference type="EMBL" id="JABSTQ010008059">
    <property type="protein sequence ID" value="KAG0434934.1"/>
    <property type="molecule type" value="Genomic_DNA"/>
</dbReference>
<dbReference type="Proteomes" id="UP000805193">
    <property type="component" value="Unassembled WGS sequence"/>
</dbReference>
<name>A0AC60QK26_IXOPE</name>
<evidence type="ECO:0000313" key="2">
    <source>
        <dbReference type="Proteomes" id="UP000805193"/>
    </source>
</evidence>
<evidence type="ECO:0000313" key="1">
    <source>
        <dbReference type="EMBL" id="KAG0434934.1"/>
    </source>
</evidence>
<proteinExistence type="predicted"/>
<protein>
    <submittedName>
        <fullName evidence="1">Uncharacterized protein</fullName>
    </submittedName>
</protein>
<organism evidence="1 2">
    <name type="scientific">Ixodes persulcatus</name>
    <name type="common">Taiga tick</name>
    <dbReference type="NCBI Taxonomy" id="34615"/>
    <lineage>
        <taxon>Eukaryota</taxon>
        <taxon>Metazoa</taxon>
        <taxon>Ecdysozoa</taxon>
        <taxon>Arthropoda</taxon>
        <taxon>Chelicerata</taxon>
        <taxon>Arachnida</taxon>
        <taxon>Acari</taxon>
        <taxon>Parasitiformes</taxon>
        <taxon>Ixodida</taxon>
        <taxon>Ixodoidea</taxon>
        <taxon>Ixodidae</taxon>
        <taxon>Ixodinae</taxon>
        <taxon>Ixodes</taxon>
    </lineage>
</organism>
<comment type="caution">
    <text evidence="1">The sequence shown here is derived from an EMBL/GenBank/DDBJ whole genome shotgun (WGS) entry which is preliminary data.</text>
</comment>